<sequence>MAAQIPSRAMTFTGCWTCKSRKVRCDKRPVACQNCEKRGVPCGGYGIRLQWVSDPIIECRKTQKVQGRMSMKLDQNSLVYAPEEIDELLLRLDENAENSLSSRHGPFSAFATTKNSHLHENSPSILPGSSSSTTAISPQLEVSTETPSSQQSLAHEIVPIFSQDGHVLSGDGDEFRIHIEAASRLRNSRSNWKLLSRQSKQINEISAFLDLLSRTMSFRPSLLKWTGQSDRLAAAEDRIIRSSGCYEYVYGITPTIAAALNTTCRLAEHLLYIRQNNKDDTNIPDGILEACEELGNTLQSWQFEREDITSIPRSDVLGFSILTHQAKAWHAAALVYYCTRIQGAEPIDVIRETDLVMKHLLTAEDIKSKAGTIQQKQHLAPITWPGFIASCNILKDRRDAWKEWWQHMLAYKIGNIEKQWDVVQKIWEKLDEMEQLGMEIDWTVAFESLGTNILPT</sequence>
<dbReference type="InterPro" id="IPR021858">
    <property type="entry name" value="Fun_TF"/>
</dbReference>
<accession>A0A9P7GVB0</accession>
<dbReference type="SMART" id="SM00066">
    <property type="entry name" value="GAL4"/>
    <property type="match status" value="1"/>
</dbReference>
<dbReference type="PROSITE" id="PS00463">
    <property type="entry name" value="ZN2_CY6_FUNGAL_1"/>
    <property type="match status" value="1"/>
</dbReference>
<evidence type="ECO:0000313" key="5">
    <source>
        <dbReference type="EMBL" id="KAG5655098.1"/>
    </source>
</evidence>
<dbReference type="SUPFAM" id="SSF57701">
    <property type="entry name" value="Zn2/Cys6 DNA-binding domain"/>
    <property type="match status" value="1"/>
</dbReference>
<name>A0A9P7GVB0_9HYPO</name>
<dbReference type="GO" id="GO:0005634">
    <property type="term" value="C:nucleus"/>
    <property type="evidence" value="ECO:0007669"/>
    <property type="project" value="UniProtKB-SubCell"/>
</dbReference>
<dbReference type="GO" id="GO:0045944">
    <property type="term" value="P:positive regulation of transcription by RNA polymerase II"/>
    <property type="evidence" value="ECO:0007669"/>
    <property type="project" value="TreeGrafter"/>
</dbReference>
<proteinExistence type="predicted"/>
<evidence type="ECO:0000256" key="3">
    <source>
        <dbReference type="SAM" id="MobiDB-lite"/>
    </source>
</evidence>
<gene>
    <name evidence="5" type="ORF">KAF25_000221</name>
</gene>
<dbReference type="GO" id="GO:0008270">
    <property type="term" value="F:zinc ion binding"/>
    <property type="evidence" value="ECO:0007669"/>
    <property type="project" value="InterPro"/>
</dbReference>
<dbReference type="GO" id="GO:0000981">
    <property type="term" value="F:DNA-binding transcription factor activity, RNA polymerase II-specific"/>
    <property type="evidence" value="ECO:0007669"/>
    <property type="project" value="InterPro"/>
</dbReference>
<feature type="compositionally biased region" description="Low complexity" evidence="3">
    <location>
        <begin position="122"/>
        <end position="132"/>
    </location>
</feature>
<comment type="caution">
    <text evidence="5">The sequence shown here is derived from an EMBL/GenBank/DDBJ whole genome shotgun (WGS) entry which is preliminary data.</text>
</comment>
<evidence type="ECO:0000259" key="4">
    <source>
        <dbReference type="PROSITE" id="PS50048"/>
    </source>
</evidence>
<dbReference type="InterPro" id="IPR001138">
    <property type="entry name" value="Zn2Cys6_DnaBD"/>
</dbReference>
<dbReference type="Gene3D" id="4.10.240.10">
    <property type="entry name" value="Zn(2)-C6 fungal-type DNA-binding domain"/>
    <property type="match status" value="1"/>
</dbReference>
<dbReference type="PROSITE" id="PS50048">
    <property type="entry name" value="ZN2_CY6_FUNGAL_2"/>
    <property type="match status" value="1"/>
</dbReference>
<comment type="subcellular location">
    <subcellularLocation>
        <location evidence="1">Nucleus</location>
    </subcellularLocation>
</comment>
<dbReference type="CDD" id="cd00067">
    <property type="entry name" value="GAL4"/>
    <property type="match status" value="1"/>
</dbReference>
<evidence type="ECO:0000256" key="1">
    <source>
        <dbReference type="ARBA" id="ARBA00004123"/>
    </source>
</evidence>
<dbReference type="PANTHER" id="PTHR37534">
    <property type="entry name" value="TRANSCRIPTIONAL ACTIVATOR PROTEIN UGA3"/>
    <property type="match status" value="1"/>
</dbReference>
<reference evidence="5" key="1">
    <citation type="submission" date="2021-04" db="EMBL/GenBank/DDBJ databases">
        <title>Draft genome of Fusarium avenaceum strain F156N33, isolated from an atmospheric sample in Virginia.</title>
        <authorList>
            <person name="Yang S."/>
            <person name="Vinatzer B.A."/>
            <person name="Coleman J."/>
        </authorList>
    </citation>
    <scope>NUCLEOTIDE SEQUENCE</scope>
    <source>
        <strain evidence="5">F156N33</strain>
    </source>
</reference>
<evidence type="ECO:0000313" key="6">
    <source>
        <dbReference type="Proteomes" id="UP000782241"/>
    </source>
</evidence>
<feature type="region of interest" description="Disordered" evidence="3">
    <location>
        <begin position="118"/>
        <end position="148"/>
    </location>
</feature>
<evidence type="ECO:0000256" key="2">
    <source>
        <dbReference type="ARBA" id="ARBA00023242"/>
    </source>
</evidence>
<dbReference type="Pfam" id="PF00172">
    <property type="entry name" value="Zn_clus"/>
    <property type="match status" value="1"/>
</dbReference>
<feature type="domain" description="Zn(2)-C6 fungal-type" evidence="4">
    <location>
        <begin position="14"/>
        <end position="42"/>
    </location>
</feature>
<dbReference type="PANTHER" id="PTHR37534:SF49">
    <property type="entry name" value="LYSINE BIOSYNTHESIS REGULATORY PROTEIN LYS14"/>
    <property type="match status" value="1"/>
</dbReference>
<dbReference type="Pfam" id="PF11951">
    <property type="entry name" value="Fungal_trans_2"/>
    <property type="match status" value="1"/>
</dbReference>
<feature type="compositionally biased region" description="Polar residues" evidence="3">
    <location>
        <begin position="133"/>
        <end position="148"/>
    </location>
</feature>
<protein>
    <recommendedName>
        <fullName evidence="4">Zn(2)-C6 fungal-type domain-containing protein</fullName>
    </recommendedName>
</protein>
<organism evidence="5 6">
    <name type="scientific">Fusarium avenaceum</name>
    <dbReference type="NCBI Taxonomy" id="40199"/>
    <lineage>
        <taxon>Eukaryota</taxon>
        <taxon>Fungi</taxon>
        <taxon>Dikarya</taxon>
        <taxon>Ascomycota</taxon>
        <taxon>Pezizomycotina</taxon>
        <taxon>Sordariomycetes</taxon>
        <taxon>Hypocreomycetidae</taxon>
        <taxon>Hypocreales</taxon>
        <taxon>Nectriaceae</taxon>
        <taxon>Fusarium</taxon>
        <taxon>Fusarium tricinctum species complex</taxon>
    </lineage>
</organism>
<dbReference type="InterPro" id="IPR036864">
    <property type="entry name" value="Zn2-C6_fun-type_DNA-bd_sf"/>
</dbReference>
<dbReference type="EMBL" id="JAGPUO010000036">
    <property type="protein sequence ID" value="KAG5655098.1"/>
    <property type="molecule type" value="Genomic_DNA"/>
</dbReference>
<dbReference type="GO" id="GO:0000976">
    <property type="term" value="F:transcription cis-regulatory region binding"/>
    <property type="evidence" value="ECO:0007669"/>
    <property type="project" value="TreeGrafter"/>
</dbReference>
<dbReference type="AlphaFoldDB" id="A0A9P7GVB0"/>
<dbReference type="Proteomes" id="UP000782241">
    <property type="component" value="Unassembled WGS sequence"/>
</dbReference>
<keyword evidence="2" id="KW-0539">Nucleus</keyword>
<keyword evidence="6" id="KW-1185">Reference proteome</keyword>